<evidence type="ECO:0000313" key="4">
    <source>
        <dbReference type="Proteomes" id="UP001500393"/>
    </source>
</evidence>
<dbReference type="SUPFAM" id="SSF46785">
    <property type="entry name" value="Winged helix' DNA-binding domain"/>
    <property type="match status" value="1"/>
</dbReference>
<protein>
    <submittedName>
        <fullName evidence="3">ROK family protein</fullName>
    </submittedName>
</protein>
<dbReference type="InterPro" id="IPR000835">
    <property type="entry name" value="HTH_MarR-typ"/>
</dbReference>
<dbReference type="RefSeq" id="WP_344211410.1">
    <property type="nucleotide sequence ID" value="NZ_BAAAOS010000017.1"/>
</dbReference>
<feature type="domain" description="HTH marR-type" evidence="2">
    <location>
        <begin position="15"/>
        <end position="59"/>
    </location>
</feature>
<evidence type="ECO:0000259" key="2">
    <source>
        <dbReference type="Pfam" id="PF01047"/>
    </source>
</evidence>
<dbReference type="SUPFAM" id="SSF53067">
    <property type="entry name" value="Actin-like ATPase domain"/>
    <property type="match status" value="1"/>
</dbReference>
<dbReference type="Gene3D" id="3.30.420.40">
    <property type="match status" value="2"/>
</dbReference>
<proteinExistence type="inferred from homology"/>
<dbReference type="EMBL" id="BAAAOS010000017">
    <property type="protein sequence ID" value="GAA1563631.1"/>
    <property type="molecule type" value="Genomic_DNA"/>
</dbReference>
<reference evidence="3 4" key="1">
    <citation type="journal article" date="2019" name="Int. J. Syst. Evol. Microbiol.">
        <title>The Global Catalogue of Microorganisms (GCM) 10K type strain sequencing project: providing services to taxonomists for standard genome sequencing and annotation.</title>
        <authorList>
            <consortium name="The Broad Institute Genomics Platform"/>
            <consortium name="The Broad Institute Genome Sequencing Center for Infectious Disease"/>
            <person name="Wu L."/>
            <person name="Ma J."/>
        </authorList>
    </citation>
    <scope>NUCLEOTIDE SEQUENCE [LARGE SCALE GENOMIC DNA]</scope>
    <source>
        <strain evidence="3 4">JCM 14969</strain>
    </source>
</reference>
<name>A0ABN2CUW6_9ACTN</name>
<dbReference type="Pfam" id="PF01047">
    <property type="entry name" value="MarR"/>
    <property type="match status" value="1"/>
</dbReference>
<dbReference type="CDD" id="cd24073">
    <property type="entry name" value="ASKHA_ATPase_ROK_CYANR"/>
    <property type="match status" value="1"/>
</dbReference>
<evidence type="ECO:0000256" key="1">
    <source>
        <dbReference type="ARBA" id="ARBA00006479"/>
    </source>
</evidence>
<comment type="similarity">
    <text evidence="1">Belongs to the ROK (NagC/XylR) family.</text>
</comment>
<dbReference type="Proteomes" id="UP001500393">
    <property type="component" value="Unassembled WGS sequence"/>
</dbReference>
<dbReference type="InterPro" id="IPR036390">
    <property type="entry name" value="WH_DNA-bd_sf"/>
</dbReference>
<dbReference type="Gene3D" id="1.10.10.10">
    <property type="entry name" value="Winged helix-like DNA-binding domain superfamily/Winged helix DNA-binding domain"/>
    <property type="match status" value="1"/>
</dbReference>
<organism evidence="3 4">
    <name type="scientific">Kribbella sancticallisti</name>
    <dbReference type="NCBI Taxonomy" id="460087"/>
    <lineage>
        <taxon>Bacteria</taxon>
        <taxon>Bacillati</taxon>
        <taxon>Actinomycetota</taxon>
        <taxon>Actinomycetes</taxon>
        <taxon>Propionibacteriales</taxon>
        <taxon>Kribbellaceae</taxon>
        <taxon>Kribbella</taxon>
    </lineage>
</organism>
<dbReference type="PROSITE" id="PS01125">
    <property type="entry name" value="ROK"/>
    <property type="match status" value="1"/>
</dbReference>
<dbReference type="InterPro" id="IPR036388">
    <property type="entry name" value="WH-like_DNA-bd_sf"/>
</dbReference>
<evidence type="ECO:0000313" key="3">
    <source>
        <dbReference type="EMBL" id="GAA1563631.1"/>
    </source>
</evidence>
<accession>A0ABN2CUW6</accession>
<dbReference type="InterPro" id="IPR049874">
    <property type="entry name" value="ROK_cs"/>
</dbReference>
<dbReference type="PANTHER" id="PTHR18964">
    <property type="entry name" value="ROK (REPRESSOR, ORF, KINASE) FAMILY"/>
    <property type="match status" value="1"/>
</dbReference>
<dbReference type="Pfam" id="PF00480">
    <property type="entry name" value="ROK"/>
    <property type="match status" value="1"/>
</dbReference>
<dbReference type="InterPro" id="IPR000600">
    <property type="entry name" value="ROK"/>
</dbReference>
<comment type="caution">
    <text evidence="3">The sequence shown here is derived from an EMBL/GenBank/DDBJ whole genome shotgun (WGS) entry which is preliminary data.</text>
</comment>
<sequence>MPLRPNRPLPLATPAGVEVLTRILTQGPIPRVEIARRTRLSQAAVTKAVAPLIEAGFVTDQPVAVPADEAAEGRAELGIGRPVSPLTVVADSISVIGLKVTPTDLIGVTTDFRAGIRAVRHQPLTDTSAEAVLARLADLATELIGTLDDPTDPAGPLIGIGVAVSGDVDARHGVVRDSPFMGWRDVPVASLLAEKLQMPVVVSNDVRALTVAEHWFGVGVDADSFAVVTIGSGVGCGLYINGEVVSGAHGVSGELGHLPLAPGDLVCTCGRRGCVETVASSDAILARVRETTGRPELDLSGAIELAHSGDEHAREAFDRAGEVIGSALAAMVNLVGPELVVIAGEGVADYDLYDQRMRQAFGEHAFGAAGDCRLMLRSHTFDDWARGAAATVIRSYVRGEPPFHR</sequence>
<dbReference type="InterPro" id="IPR043129">
    <property type="entry name" value="ATPase_NBD"/>
</dbReference>
<gene>
    <name evidence="3" type="ORF">GCM10009789_15930</name>
</gene>
<dbReference type="PANTHER" id="PTHR18964:SF149">
    <property type="entry name" value="BIFUNCTIONAL UDP-N-ACETYLGLUCOSAMINE 2-EPIMERASE_N-ACETYLMANNOSAMINE KINASE"/>
    <property type="match status" value="1"/>
</dbReference>
<keyword evidence="4" id="KW-1185">Reference proteome</keyword>